<dbReference type="SUPFAM" id="SSF52540">
    <property type="entry name" value="P-loop containing nucleoside triphosphate hydrolases"/>
    <property type="match status" value="1"/>
</dbReference>
<dbReference type="Gene3D" id="3.40.50.1820">
    <property type="entry name" value="alpha/beta hydrolase"/>
    <property type="match status" value="2"/>
</dbReference>
<accession>A0ABQ8B7D6</accession>
<evidence type="ECO:0000256" key="2">
    <source>
        <dbReference type="PROSITE-ProRule" id="PRU10141"/>
    </source>
</evidence>
<feature type="domain" description="Protein kinase" evidence="3">
    <location>
        <begin position="354"/>
        <end position="682"/>
    </location>
</feature>
<dbReference type="InterPro" id="IPR000719">
    <property type="entry name" value="Prot_kinase_dom"/>
</dbReference>
<dbReference type="SUPFAM" id="SSF53474">
    <property type="entry name" value="alpha/beta-Hydrolases"/>
    <property type="match status" value="2"/>
</dbReference>
<keyword evidence="2" id="KW-0067">ATP-binding</keyword>
<dbReference type="Pfam" id="PF07714">
    <property type="entry name" value="PK_Tyr_Ser-Thr"/>
    <property type="match status" value="1"/>
</dbReference>
<dbReference type="Gene3D" id="1.10.510.10">
    <property type="entry name" value="Transferase(Phosphotransferase) domain 1"/>
    <property type="match status" value="1"/>
</dbReference>
<evidence type="ECO:0000259" key="3">
    <source>
        <dbReference type="PROSITE" id="PS50011"/>
    </source>
</evidence>
<name>A0ABQ8B7D6_BRANA</name>
<evidence type="ECO:0000313" key="4">
    <source>
        <dbReference type="EMBL" id="KAH0900648.1"/>
    </source>
</evidence>
<organism evidence="4 5">
    <name type="scientific">Brassica napus</name>
    <name type="common">Rape</name>
    <dbReference type="NCBI Taxonomy" id="3708"/>
    <lineage>
        <taxon>Eukaryota</taxon>
        <taxon>Viridiplantae</taxon>
        <taxon>Streptophyta</taxon>
        <taxon>Embryophyta</taxon>
        <taxon>Tracheophyta</taxon>
        <taxon>Spermatophyta</taxon>
        <taxon>Magnoliopsida</taxon>
        <taxon>eudicotyledons</taxon>
        <taxon>Gunneridae</taxon>
        <taxon>Pentapetalae</taxon>
        <taxon>rosids</taxon>
        <taxon>malvids</taxon>
        <taxon>Brassicales</taxon>
        <taxon>Brassicaceae</taxon>
        <taxon>Brassiceae</taxon>
        <taxon>Brassica</taxon>
    </lineage>
</organism>
<gene>
    <name evidence="4" type="ORF">HID58_040151</name>
</gene>
<dbReference type="InterPro" id="IPR001245">
    <property type="entry name" value="Ser-Thr/Tyr_kinase_cat_dom"/>
</dbReference>
<keyword evidence="2" id="KW-0547">Nucleotide-binding</keyword>
<evidence type="ECO:0000256" key="1">
    <source>
        <dbReference type="ARBA" id="ARBA00008171"/>
    </source>
</evidence>
<dbReference type="InterPro" id="IPR027417">
    <property type="entry name" value="P-loop_NTPase"/>
</dbReference>
<dbReference type="InterPro" id="IPR011009">
    <property type="entry name" value="Kinase-like_dom_sf"/>
</dbReference>
<dbReference type="Gene3D" id="3.40.50.300">
    <property type="entry name" value="P-loop containing nucleotide triphosphate hydrolases"/>
    <property type="match status" value="1"/>
</dbReference>
<comment type="caution">
    <text evidence="4">The sequence shown here is derived from an EMBL/GenBank/DDBJ whole genome shotgun (WGS) entry which is preliminary data.</text>
</comment>
<dbReference type="InterPro" id="IPR052370">
    <property type="entry name" value="Meta-cleavage_hydrolase"/>
</dbReference>
<dbReference type="PANTHER" id="PTHR43139">
    <property type="entry name" value="SI:DKEY-122A22.2"/>
    <property type="match status" value="1"/>
</dbReference>
<protein>
    <recommendedName>
        <fullName evidence="3">Protein kinase domain-containing protein</fullName>
    </recommendedName>
</protein>
<proteinExistence type="inferred from homology"/>
<comment type="similarity">
    <text evidence="1">Belongs to the protein kinase superfamily. TKL Ser/Thr protein kinase family. ROCO subfamily.</text>
</comment>
<dbReference type="Pfam" id="PF00561">
    <property type="entry name" value="Abhydrolase_1"/>
    <property type="match status" value="2"/>
</dbReference>
<dbReference type="PROSITE" id="PS50011">
    <property type="entry name" value="PROTEIN_KINASE_DOM"/>
    <property type="match status" value="1"/>
</dbReference>
<dbReference type="SUPFAM" id="SSF56112">
    <property type="entry name" value="Protein kinase-like (PK-like)"/>
    <property type="match status" value="1"/>
</dbReference>
<dbReference type="PRINTS" id="PR00111">
    <property type="entry name" value="ABHYDROLASE"/>
</dbReference>
<dbReference type="PROSITE" id="PS00107">
    <property type="entry name" value="PROTEIN_KINASE_ATP"/>
    <property type="match status" value="1"/>
</dbReference>
<dbReference type="InterPro" id="IPR017441">
    <property type="entry name" value="Protein_kinase_ATP_BS"/>
</dbReference>
<feature type="binding site" evidence="2">
    <location>
        <position position="382"/>
    </location>
    <ligand>
        <name>ATP</name>
        <dbReference type="ChEBI" id="CHEBI:30616"/>
    </ligand>
</feature>
<reference evidence="4 5" key="1">
    <citation type="submission" date="2021-05" db="EMBL/GenBank/DDBJ databases">
        <title>Genome Assembly of Synthetic Allotetraploid Brassica napus Reveals Homoeologous Exchanges between Subgenomes.</title>
        <authorList>
            <person name="Davis J.T."/>
        </authorList>
    </citation>
    <scope>NUCLEOTIDE SEQUENCE [LARGE SCALE GENOMIC DNA]</scope>
    <source>
        <strain evidence="5">cv. Da-Ae</strain>
        <tissue evidence="4">Seedling</tissue>
    </source>
</reference>
<dbReference type="InterPro" id="IPR000795">
    <property type="entry name" value="T_Tr_GTP-bd_dom"/>
</dbReference>
<evidence type="ECO:0000313" key="5">
    <source>
        <dbReference type="Proteomes" id="UP000824890"/>
    </source>
</evidence>
<dbReference type="EMBL" id="JAGKQM010000011">
    <property type="protein sequence ID" value="KAH0900648.1"/>
    <property type="molecule type" value="Genomic_DNA"/>
</dbReference>
<dbReference type="Pfam" id="PF00009">
    <property type="entry name" value="GTP_EFTU"/>
    <property type="match status" value="1"/>
</dbReference>
<dbReference type="PANTHER" id="PTHR43139:SF61">
    <property type="entry name" value="ALPHA_BETA-HYDROLASES SUPERFAMILY PROTEIN"/>
    <property type="match status" value="1"/>
</dbReference>
<sequence length="750" mass="84167">MVNWVEAQKPLLNGLMKMAGVVPYTLEIEPGTKMNFWVPKEILKKKSRTGKPAKPDKPTKPAVLLIHGFAAEGIVTWQFQVGALSKKYSVYIPDLLFFGGSYSDNSDRSPAFQANCLVKGLRILGVDKFVPVGFSYGGMVAFKIAEAYPEMVRAMVVSGSILAMTDSISESSLNRLGFSSSKELLLPTSVKELKALFTIAVHKPLWFPKRLFKDFIEVMFNNRKERAELLEAVEVSNKDVTIPHFPWKIHLLWGESDQIFDFELAKNMKTELGENATIESIKKAGHLVQLERPCVYNRRLKNKPHVNVGTIGHVEHGKTTLTAAITKVLTEDGKAKAIAFDEIDKALQANRDEFLAGNKLGQGGFGSVYKGILPSGQEIAVKRLAGGSGQGDLEFKNEVLLLTRLQHRNLVKLLSFCNEGDGEILVYEHVHNSSLDHFIFDEHKRWLLTWDVRCRIIEGVARGLLYLHEDSLLDQSLETGIVPYTVEIEPGTNIHFWLPKKTGDKPAVLLIHGFAGDGVMNWALQVRSLSKRYSVYIPDLLFFGKSYTDKPDRSPEFQAECLVKAMRILGVNPFVPVGFSYGGVVAFKIAELHGDMVKALVVSGSPPVMTDSNVNRFGFSSISDVLLPKTVKGLKFLLSAAMHKRIWLPSWPLKDYLKTMFTNRKERAELLEALVISNDKTFPRFPQKIHLLWGENDQFFSLEFVKDLRVKLGEMTSMESIKNGGHLVQLERPFVYNKLLNKFLASVENL</sequence>
<dbReference type="InterPro" id="IPR029058">
    <property type="entry name" value="AB_hydrolase_fold"/>
</dbReference>
<dbReference type="InterPro" id="IPR000073">
    <property type="entry name" value="AB_hydrolase_1"/>
</dbReference>
<keyword evidence="5" id="KW-1185">Reference proteome</keyword>
<dbReference type="Proteomes" id="UP000824890">
    <property type="component" value="Unassembled WGS sequence"/>
</dbReference>